<dbReference type="Proteomes" id="UP000187203">
    <property type="component" value="Unassembled WGS sequence"/>
</dbReference>
<dbReference type="InterPro" id="IPR004330">
    <property type="entry name" value="FAR1_DNA_bnd_dom"/>
</dbReference>
<dbReference type="EMBL" id="AWUE01016475">
    <property type="protein sequence ID" value="OMO91206.1"/>
    <property type="molecule type" value="Genomic_DNA"/>
</dbReference>
<reference evidence="8" key="1">
    <citation type="submission" date="2013-09" db="EMBL/GenBank/DDBJ databases">
        <title>Corchorus olitorius genome sequencing.</title>
        <authorList>
            <person name="Alam M."/>
            <person name="Haque M.S."/>
            <person name="Islam M.S."/>
            <person name="Emdad E.M."/>
            <person name="Islam M.M."/>
            <person name="Ahmed B."/>
            <person name="Halim A."/>
            <person name="Hossen Q.M.M."/>
            <person name="Hossain M.Z."/>
            <person name="Ahmed R."/>
            <person name="Khan M.M."/>
            <person name="Islam R."/>
            <person name="Rashid M.M."/>
            <person name="Khan S.A."/>
            <person name="Rahman M.S."/>
            <person name="Alam M."/>
            <person name="Yahiya A.S."/>
            <person name="Khan M.S."/>
            <person name="Azam M.S."/>
            <person name="Haque T."/>
            <person name="Lashkar M.Z.H."/>
            <person name="Akhand A.I."/>
            <person name="Morshed G."/>
            <person name="Roy S."/>
            <person name="Uddin K.S."/>
            <person name="Rabeya T."/>
            <person name="Hossain A.S."/>
            <person name="Chowdhury A."/>
            <person name="Snigdha A.R."/>
            <person name="Mortoza M.S."/>
            <person name="Matin S.A."/>
            <person name="Hoque S.M.E."/>
            <person name="Islam M.K."/>
            <person name="Roy D.K."/>
            <person name="Haider R."/>
            <person name="Moosa M.M."/>
            <person name="Elias S.M."/>
            <person name="Hasan A.M."/>
            <person name="Jahan S."/>
            <person name="Shafiuddin M."/>
            <person name="Mahmood N."/>
            <person name="Shommy N.S."/>
        </authorList>
    </citation>
    <scope>NUCLEOTIDE SEQUENCE [LARGE SCALE GENOMIC DNA]</scope>
    <source>
        <strain evidence="8">cv. O-4</strain>
    </source>
</reference>
<feature type="domain" description="SWIM-type" evidence="6">
    <location>
        <begin position="283"/>
        <end position="319"/>
    </location>
</feature>
<sequence>MENTPEQNVNLEEIVEFEDDDVNTMEEKEVLEGEDATDHVIEDSMIEALPEPYVGMEFESPDDAQEYYNKYARFIGFGTRKNRLMRSRSNQAIIGQEFVCSKEGVRAKKYVNREDRIKKSIPDETREGWKAMLRISKKEEQKWVISGFYAAHNHELATPKSTPLIRSHRKRSRVQKDLMDVLADSGVRPKALENRYAKEREKNFKTMDSKPVLKTLYSMEAEASQIYTRKLFRMFQDELVHTQEYVADRVNVDGDSKTDGNSKTDGDSKTYKVHEVNREKPVYLVTFDATLNEVECNCHKFEFMGILCRHALTIFIKKRVFSLPQRNQSDPHTINATEPQSSNQSADVMPDACKTT</sequence>
<keyword evidence="2 4" id="KW-0863">Zinc-finger</keyword>
<protein>
    <recommendedName>
        <fullName evidence="6">SWIM-type domain-containing protein</fullName>
    </recommendedName>
</protein>
<gene>
    <name evidence="7" type="ORF">COLO4_18552</name>
</gene>
<dbReference type="PROSITE" id="PS50966">
    <property type="entry name" value="ZF_SWIM"/>
    <property type="match status" value="1"/>
</dbReference>
<evidence type="ECO:0000313" key="8">
    <source>
        <dbReference type="Proteomes" id="UP000187203"/>
    </source>
</evidence>
<accession>A0A1R3J8U4</accession>
<evidence type="ECO:0000313" key="7">
    <source>
        <dbReference type="EMBL" id="OMO91206.1"/>
    </source>
</evidence>
<dbReference type="InterPro" id="IPR007527">
    <property type="entry name" value="Znf_SWIM"/>
</dbReference>
<feature type="compositionally biased region" description="Polar residues" evidence="5">
    <location>
        <begin position="326"/>
        <end position="346"/>
    </location>
</feature>
<evidence type="ECO:0000259" key="6">
    <source>
        <dbReference type="PROSITE" id="PS50966"/>
    </source>
</evidence>
<feature type="region of interest" description="Disordered" evidence="5">
    <location>
        <begin position="326"/>
        <end position="356"/>
    </location>
</feature>
<evidence type="ECO:0000256" key="2">
    <source>
        <dbReference type="ARBA" id="ARBA00022771"/>
    </source>
</evidence>
<dbReference type="GO" id="GO:0008270">
    <property type="term" value="F:zinc ion binding"/>
    <property type="evidence" value="ECO:0007669"/>
    <property type="project" value="UniProtKB-KW"/>
</dbReference>
<name>A0A1R3J8U4_9ROSI</name>
<comment type="caution">
    <text evidence="7">The sequence shown here is derived from an EMBL/GenBank/DDBJ whole genome shotgun (WGS) entry which is preliminary data.</text>
</comment>
<dbReference type="InterPro" id="IPR006564">
    <property type="entry name" value="Znf_PMZ"/>
</dbReference>
<keyword evidence="8" id="KW-1185">Reference proteome</keyword>
<feature type="region of interest" description="Disordered" evidence="5">
    <location>
        <begin position="251"/>
        <end position="271"/>
    </location>
</feature>
<dbReference type="AlphaFoldDB" id="A0A1R3J8U4"/>
<dbReference type="STRING" id="93759.A0A1R3J8U4"/>
<evidence type="ECO:0000256" key="4">
    <source>
        <dbReference type="PROSITE-ProRule" id="PRU00325"/>
    </source>
</evidence>
<keyword evidence="3" id="KW-0862">Zinc</keyword>
<evidence type="ECO:0000256" key="1">
    <source>
        <dbReference type="ARBA" id="ARBA00022723"/>
    </source>
</evidence>
<dbReference type="PANTHER" id="PTHR47718">
    <property type="entry name" value="OS01G0519700 PROTEIN"/>
    <property type="match status" value="1"/>
</dbReference>
<dbReference type="SMART" id="SM00575">
    <property type="entry name" value="ZnF_PMZ"/>
    <property type="match status" value="1"/>
</dbReference>
<evidence type="ECO:0000256" key="5">
    <source>
        <dbReference type="SAM" id="MobiDB-lite"/>
    </source>
</evidence>
<organism evidence="7 8">
    <name type="scientific">Corchorus olitorius</name>
    <dbReference type="NCBI Taxonomy" id="93759"/>
    <lineage>
        <taxon>Eukaryota</taxon>
        <taxon>Viridiplantae</taxon>
        <taxon>Streptophyta</taxon>
        <taxon>Embryophyta</taxon>
        <taxon>Tracheophyta</taxon>
        <taxon>Spermatophyta</taxon>
        <taxon>Magnoliopsida</taxon>
        <taxon>eudicotyledons</taxon>
        <taxon>Gunneridae</taxon>
        <taxon>Pentapetalae</taxon>
        <taxon>rosids</taxon>
        <taxon>malvids</taxon>
        <taxon>Malvales</taxon>
        <taxon>Malvaceae</taxon>
        <taxon>Grewioideae</taxon>
        <taxon>Apeibeae</taxon>
        <taxon>Corchorus</taxon>
    </lineage>
</organism>
<dbReference type="OrthoDB" id="2402896at2759"/>
<proteinExistence type="predicted"/>
<dbReference type="Pfam" id="PF04434">
    <property type="entry name" value="SWIM"/>
    <property type="match status" value="1"/>
</dbReference>
<keyword evidence="1" id="KW-0479">Metal-binding</keyword>
<dbReference type="Pfam" id="PF03101">
    <property type="entry name" value="FAR1"/>
    <property type="match status" value="1"/>
</dbReference>
<evidence type="ECO:0000256" key="3">
    <source>
        <dbReference type="ARBA" id="ARBA00022833"/>
    </source>
</evidence>